<protein>
    <recommendedName>
        <fullName evidence="5">Glycosyltransferase</fullName>
        <ecNumber evidence="5">2.4.1.-</ecNumber>
    </recommendedName>
</protein>
<dbReference type="CDD" id="cd03784">
    <property type="entry name" value="GT1_Gtf-like"/>
    <property type="match status" value="1"/>
</dbReference>
<comment type="caution">
    <text evidence="6">The sequence shown here is derived from an EMBL/GenBank/DDBJ whole genome shotgun (WGS) entry which is preliminary data.</text>
</comment>
<evidence type="ECO:0000256" key="3">
    <source>
        <dbReference type="ARBA" id="ARBA00022679"/>
    </source>
</evidence>
<dbReference type="InterPro" id="IPR035595">
    <property type="entry name" value="UDP_glycos_trans_CS"/>
</dbReference>
<dbReference type="Gene3D" id="3.40.50.2000">
    <property type="entry name" value="Glycogen Phosphorylase B"/>
    <property type="match status" value="2"/>
</dbReference>
<evidence type="ECO:0000256" key="4">
    <source>
        <dbReference type="RuleBase" id="RU003718"/>
    </source>
</evidence>
<keyword evidence="2 4" id="KW-0328">Glycosyltransferase</keyword>
<dbReference type="EMBL" id="JBBPBN010000589">
    <property type="protein sequence ID" value="KAK8484215.1"/>
    <property type="molecule type" value="Genomic_DNA"/>
</dbReference>
<dbReference type="PROSITE" id="PS00375">
    <property type="entry name" value="UDPGT"/>
    <property type="match status" value="1"/>
</dbReference>
<keyword evidence="7" id="KW-1185">Reference proteome</keyword>
<evidence type="ECO:0000256" key="2">
    <source>
        <dbReference type="ARBA" id="ARBA00022676"/>
    </source>
</evidence>
<proteinExistence type="inferred from homology"/>
<comment type="similarity">
    <text evidence="1 4">Belongs to the UDP-glycosyltransferase family.</text>
</comment>
<gene>
    <name evidence="6" type="ORF">V6N11_024351</name>
</gene>
<dbReference type="Proteomes" id="UP001396334">
    <property type="component" value="Unassembled WGS sequence"/>
</dbReference>
<organism evidence="6 7">
    <name type="scientific">Hibiscus sabdariffa</name>
    <name type="common">roselle</name>
    <dbReference type="NCBI Taxonomy" id="183260"/>
    <lineage>
        <taxon>Eukaryota</taxon>
        <taxon>Viridiplantae</taxon>
        <taxon>Streptophyta</taxon>
        <taxon>Embryophyta</taxon>
        <taxon>Tracheophyta</taxon>
        <taxon>Spermatophyta</taxon>
        <taxon>Magnoliopsida</taxon>
        <taxon>eudicotyledons</taxon>
        <taxon>Gunneridae</taxon>
        <taxon>Pentapetalae</taxon>
        <taxon>rosids</taxon>
        <taxon>malvids</taxon>
        <taxon>Malvales</taxon>
        <taxon>Malvaceae</taxon>
        <taxon>Malvoideae</taxon>
        <taxon>Hibiscus</taxon>
    </lineage>
</organism>
<sequence length="477" mass="53593">MGFETSKPHAVCVPYPSQGHVGPMMQLAQLLHSRGFFISFVNTEFNHRRFIRSKGPDSVEGLSDFKFEMIPDGLPSSNHDATQDVRLLSDSTRKNCLAPFLDLLSKINSSPQVPSVTCIVSDGVMSFAIKAAEILGIPEVQFWTASACSFMGYLQFTELVERGIFPFQNETFLSDGTLDKPIDWIPGMSNIRLRDIPNFIRANNPNDILFDFMGSEAQNCLKAPAIIFNTFHELEHQVLKAIAAEFPRIYTIGPLHLLASHMPDGPSKSINSSLWKEDANCIEWLNKREPGSVVYVNFGSVTVMSEKHAKEFAWGLANSKYPFLWVVRPDVMMGESVVLPREFMEEIKERGYITSWCPQQQVLSHPAVGLFLTHCGWNSLLEAVTEGVPLICWPFFADQHTNCRYACTTWGTAMEINPDVKRQDVEALAKEMMEGDNGQRIRRKALDWKNKAEAAVSCGGSSLTNFDRMIKEALNHE</sequence>
<evidence type="ECO:0000313" key="7">
    <source>
        <dbReference type="Proteomes" id="UP001396334"/>
    </source>
</evidence>
<dbReference type="InterPro" id="IPR002213">
    <property type="entry name" value="UDP_glucos_trans"/>
</dbReference>
<name>A0ABR1ZU14_9ROSI</name>
<reference evidence="6 7" key="1">
    <citation type="journal article" date="2024" name="G3 (Bethesda)">
        <title>Genome assembly of Hibiscus sabdariffa L. provides insights into metabolisms of medicinal natural products.</title>
        <authorList>
            <person name="Kim T."/>
        </authorList>
    </citation>
    <scope>NUCLEOTIDE SEQUENCE [LARGE SCALE GENOMIC DNA]</scope>
    <source>
        <strain evidence="6">TK-2024</strain>
        <tissue evidence="6">Old leaves</tissue>
    </source>
</reference>
<evidence type="ECO:0000256" key="5">
    <source>
        <dbReference type="RuleBase" id="RU362057"/>
    </source>
</evidence>
<dbReference type="SUPFAM" id="SSF53756">
    <property type="entry name" value="UDP-Glycosyltransferase/glycogen phosphorylase"/>
    <property type="match status" value="1"/>
</dbReference>
<dbReference type="Pfam" id="PF00201">
    <property type="entry name" value="UDPGT"/>
    <property type="match status" value="1"/>
</dbReference>
<dbReference type="EC" id="2.4.1.-" evidence="5"/>
<dbReference type="PANTHER" id="PTHR11926:SF1343">
    <property type="entry name" value="7-DEOXYLOGANETIN GLUCOSYLTRANSFERASE-LIKE"/>
    <property type="match status" value="1"/>
</dbReference>
<dbReference type="PANTHER" id="PTHR11926">
    <property type="entry name" value="GLUCOSYL/GLUCURONOSYL TRANSFERASES"/>
    <property type="match status" value="1"/>
</dbReference>
<evidence type="ECO:0000256" key="1">
    <source>
        <dbReference type="ARBA" id="ARBA00009995"/>
    </source>
</evidence>
<accession>A0ABR1ZU14</accession>
<evidence type="ECO:0000313" key="6">
    <source>
        <dbReference type="EMBL" id="KAK8484215.1"/>
    </source>
</evidence>
<keyword evidence="3 4" id="KW-0808">Transferase</keyword>